<dbReference type="OrthoDB" id="3533623at2759"/>
<feature type="region of interest" description="Disordered" evidence="1">
    <location>
        <begin position="388"/>
        <end position="436"/>
    </location>
</feature>
<organism evidence="2 3">
    <name type="scientific">Patellaria atrata CBS 101060</name>
    <dbReference type="NCBI Taxonomy" id="1346257"/>
    <lineage>
        <taxon>Eukaryota</taxon>
        <taxon>Fungi</taxon>
        <taxon>Dikarya</taxon>
        <taxon>Ascomycota</taxon>
        <taxon>Pezizomycotina</taxon>
        <taxon>Dothideomycetes</taxon>
        <taxon>Dothideomycetes incertae sedis</taxon>
        <taxon>Patellariales</taxon>
        <taxon>Patellariaceae</taxon>
        <taxon>Patellaria</taxon>
    </lineage>
</organism>
<protein>
    <submittedName>
        <fullName evidence="2">Uncharacterized protein</fullName>
    </submittedName>
</protein>
<feature type="region of interest" description="Disordered" evidence="1">
    <location>
        <begin position="311"/>
        <end position="365"/>
    </location>
</feature>
<feature type="compositionally biased region" description="Polar residues" evidence="1">
    <location>
        <begin position="339"/>
        <end position="349"/>
    </location>
</feature>
<proteinExistence type="predicted"/>
<feature type="compositionally biased region" description="Basic and acidic residues" evidence="1">
    <location>
        <begin position="317"/>
        <end position="327"/>
    </location>
</feature>
<accession>A0A9P4S4U8</accession>
<gene>
    <name evidence="2" type="ORF">M501DRAFT_1008751</name>
</gene>
<sequence>MSTFAHSRTSSAETTASAASYQLVLEHILAYPGTYELPLRTMYTLNCTPRAQPLQQLSRTPSTSSSASNSPVGQQFPYDAAAHLQSSLMAQLSQLPSQSCSLPPTFIANFLRKCFHPVLELVDFPQSLASLDYLKDLETRKRKDIAAAYVTIGLDPNRPLQSAEDASYQYPLMQSWVEQLEDKNRKTENLYAQMYIGFRRWILVNEFRLKPFNKHNCLAMLNTLYPPLLSTAPTRNLTPETLKGQRDVFFRYIGGVEKKGPSVLDPLITFGARKERGEEDGWGLVQNSLEEYLRITLSILDDCAEVTGVGDFAPADDLSKRGGRKVDSGVSFGSDKTRPSTSDTKSISVTEAPPTPHTRTKSSGSKLERLAREFRKIKLGRKVEVEEIVKSGSRPTTPDVSRRDPEVAHFDRDQMMQSRMRYEAKLPGRKMSSYEV</sequence>
<comment type="caution">
    <text evidence="2">The sequence shown here is derived from an EMBL/GenBank/DDBJ whole genome shotgun (WGS) entry which is preliminary data.</text>
</comment>
<dbReference type="AlphaFoldDB" id="A0A9P4S4U8"/>
<feature type="compositionally biased region" description="Basic and acidic residues" evidence="1">
    <location>
        <begin position="400"/>
        <end position="426"/>
    </location>
</feature>
<dbReference type="EMBL" id="MU006111">
    <property type="protein sequence ID" value="KAF2835160.1"/>
    <property type="molecule type" value="Genomic_DNA"/>
</dbReference>
<evidence type="ECO:0000256" key="1">
    <source>
        <dbReference type="SAM" id="MobiDB-lite"/>
    </source>
</evidence>
<evidence type="ECO:0000313" key="3">
    <source>
        <dbReference type="Proteomes" id="UP000799429"/>
    </source>
</evidence>
<keyword evidence="3" id="KW-1185">Reference proteome</keyword>
<reference evidence="2" key="1">
    <citation type="journal article" date="2020" name="Stud. Mycol.">
        <title>101 Dothideomycetes genomes: a test case for predicting lifestyles and emergence of pathogens.</title>
        <authorList>
            <person name="Haridas S."/>
            <person name="Albert R."/>
            <person name="Binder M."/>
            <person name="Bloem J."/>
            <person name="Labutti K."/>
            <person name="Salamov A."/>
            <person name="Andreopoulos B."/>
            <person name="Baker S."/>
            <person name="Barry K."/>
            <person name="Bills G."/>
            <person name="Bluhm B."/>
            <person name="Cannon C."/>
            <person name="Castanera R."/>
            <person name="Culley D."/>
            <person name="Daum C."/>
            <person name="Ezra D."/>
            <person name="Gonzalez J."/>
            <person name="Henrissat B."/>
            <person name="Kuo A."/>
            <person name="Liang C."/>
            <person name="Lipzen A."/>
            <person name="Lutzoni F."/>
            <person name="Magnuson J."/>
            <person name="Mondo S."/>
            <person name="Nolan M."/>
            <person name="Ohm R."/>
            <person name="Pangilinan J."/>
            <person name="Park H.-J."/>
            <person name="Ramirez L."/>
            <person name="Alfaro M."/>
            <person name="Sun H."/>
            <person name="Tritt A."/>
            <person name="Yoshinaga Y."/>
            <person name="Zwiers L.-H."/>
            <person name="Turgeon B."/>
            <person name="Goodwin S."/>
            <person name="Spatafora J."/>
            <person name="Crous P."/>
            <person name="Grigoriev I."/>
        </authorList>
    </citation>
    <scope>NUCLEOTIDE SEQUENCE</scope>
    <source>
        <strain evidence="2">CBS 101060</strain>
    </source>
</reference>
<evidence type="ECO:0000313" key="2">
    <source>
        <dbReference type="EMBL" id="KAF2835160.1"/>
    </source>
</evidence>
<dbReference type="Proteomes" id="UP000799429">
    <property type="component" value="Unassembled WGS sequence"/>
</dbReference>
<name>A0A9P4S4U8_9PEZI</name>